<dbReference type="HOGENOM" id="CLU_009123_9_2_1"/>
<protein>
    <recommendedName>
        <fullName evidence="1">HAT C-terminal dimerisation domain-containing protein</fullName>
    </recommendedName>
</protein>
<dbReference type="InParanoid" id="D8QMG0"/>
<dbReference type="GO" id="GO:0046983">
    <property type="term" value="F:protein dimerization activity"/>
    <property type="evidence" value="ECO:0007669"/>
    <property type="project" value="InterPro"/>
</dbReference>
<dbReference type="OMA" id="FADNLVM"/>
<accession>D8QMG0</accession>
<dbReference type="eggNOG" id="ENOG502SZ8P">
    <property type="taxonomic scope" value="Eukaryota"/>
</dbReference>
<dbReference type="EMBL" id="GL377327">
    <property type="protein sequence ID" value="EFI90964.1"/>
    <property type="molecule type" value="Genomic_DNA"/>
</dbReference>
<organism evidence="3">
    <name type="scientific">Schizophyllum commune (strain H4-8 / FGSC 9210)</name>
    <name type="common">Split gill fungus</name>
    <dbReference type="NCBI Taxonomy" id="578458"/>
    <lineage>
        <taxon>Eukaryota</taxon>
        <taxon>Fungi</taxon>
        <taxon>Dikarya</taxon>
        <taxon>Basidiomycota</taxon>
        <taxon>Agaricomycotina</taxon>
        <taxon>Agaricomycetes</taxon>
        <taxon>Agaricomycetidae</taxon>
        <taxon>Agaricales</taxon>
        <taxon>Schizophyllaceae</taxon>
        <taxon>Schizophyllum</taxon>
    </lineage>
</organism>
<reference evidence="2 3" key="1">
    <citation type="journal article" date="2010" name="Nat. Biotechnol.">
        <title>Genome sequence of the model mushroom Schizophyllum commune.</title>
        <authorList>
            <person name="Ohm R.A."/>
            <person name="de Jong J.F."/>
            <person name="Lugones L.G."/>
            <person name="Aerts A."/>
            <person name="Kothe E."/>
            <person name="Stajich J.E."/>
            <person name="de Vries R.P."/>
            <person name="Record E."/>
            <person name="Levasseur A."/>
            <person name="Baker S.E."/>
            <person name="Bartholomew K.A."/>
            <person name="Coutinho P.M."/>
            <person name="Erdmann S."/>
            <person name="Fowler T.J."/>
            <person name="Gathman A.C."/>
            <person name="Lombard V."/>
            <person name="Henrissat B."/>
            <person name="Knabe N."/>
            <person name="Kuees U."/>
            <person name="Lilly W.W."/>
            <person name="Lindquist E."/>
            <person name="Lucas S."/>
            <person name="Magnuson J.K."/>
            <person name="Piumi F."/>
            <person name="Raudaskoski M."/>
            <person name="Salamov A."/>
            <person name="Schmutz J."/>
            <person name="Schwarze F.W.M.R."/>
            <person name="vanKuyk P.A."/>
            <person name="Horton J.S."/>
            <person name="Grigoriev I.V."/>
            <person name="Woesten H.A.B."/>
        </authorList>
    </citation>
    <scope>NUCLEOTIDE SEQUENCE [LARGE SCALE GENOMIC DNA]</scope>
    <source>
        <strain evidence="3">H4-8 / FGSC 9210</strain>
    </source>
</reference>
<dbReference type="InterPro" id="IPR012337">
    <property type="entry name" value="RNaseH-like_sf"/>
</dbReference>
<evidence type="ECO:0000313" key="2">
    <source>
        <dbReference type="EMBL" id="EFI90964.1"/>
    </source>
</evidence>
<gene>
    <name evidence="2" type="ORF">SCHCODRAFT_62825</name>
</gene>
<dbReference type="Pfam" id="PF05699">
    <property type="entry name" value="Dimer_Tnp_hAT"/>
    <property type="match status" value="1"/>
</dbReference>
<dbReference type="Proteomes" id="UP000007431">
    <property type="component" value="Unassembled WGS sequence"/>
</dbReference>
<proteinExistence type="predicted"/>
<dbReference type="SUPFAM" id="SSF53098">
    <property type="entry name" value="Ribonuclease H-like"/>
    <property type="match status" value="1"/>
</dbReference>
<feature type="domain" description="HAT C-terminal dimerisation" evidence="1">
    <location>
        <begin position="4"/>
        <end position="59"/>
    </location>
</feature>
<evidence type="ECO:0000313" key="3">
    <source>
        <dbReference type="Proteomes" id="UP000007431"/>
    </source>
</evidence>
<keyword evidence="3" id="KW-1185">Reference proteome</keyword>
<evidence type="ECO:0000259" key="1">
    <source>
        <dbReference type="Pfam" id="PF05699"/>
    </source>
</evidence>
<dbReference type="InterPro" id="IPR008906">
    <property type="entry name" value="HATC_C_dom"/>
</dbReference>
<sequence length="119" mass="13546">MTQVNKLKYPNLYRVALDVMPVQASAVPCERVFSSSKETDALRRANLSPKLMEQLQILKYIYRGDRLHFMSDLLCTEQELTVIDIDRSLLEDMISDGRADELDSLISVSYHSTTSTSTL</sequence>
<dbReference type="AlphaFoldDB" id="D8QMG0"/>
<name>D8QMG0_SCHCM</name>